<reference evidence="2 3" key="1">
    <citation type="submission" date="2006-11" db="EMBL/GenBank/DDBJ databases">
        <authorList>
            <person name="Giovannoni S."/>
            <person name="Vergin K."/>
            <person name="Ferriera S."/>
            <person name="Johnson J."/>
            <person name="Kravitz S."/>
            <person name="Beeson K."/>
            <person name="Sutton G."/>
            <person name="Rogers Y.-H."/>
            <person name="Friedman R."/>
            <person name="Frazier M."/>
            <person name="Venter J.C."/>
        </authorList>
    </citation>
    <scope>NUCLEOTIDE SEQUENCE [LARGE SCALE GENOMIC DNA]</scope>
    <source>
        <strain evidence="2 3">HTCC2181</strain>
    </source>
</reference>
<dbReference type="GO" id="GO:0004827">
    <property type="term" value="F:proline-tRNA ligase activity"/>
    <property type="evidence" value="ECO:0007669"/>
    <property type="project" value="UniProtKB-EC"/>
</dbReference>
<accession>A0P812</accession>
<organism evidence="2 3">
    <name type="scientific">Methylophilales bacterium HTCC2181</name>
    <dbReference type="NCBI Taxonomy" id="383631"/>
    <lineage>
        <taxon>Bacteria</taxon>
        <taxon>Pseudomonadati</taxon>
        <taxon>Pseudomonadota</taxon>
        <taxon>Betaproteobacteria</taxon>
        <taxon>Nitrosomonadales</taxon>
        <taxon>OM43 clade</taxon>
    </lineage>
</organism>
<dbReference type="AlphaFoldDB" id="A0P812"/>
<protein>
    <submittedName>
        <fullName evidence="2">Prolyl-tRNA synthetase</fullName>
        <ecNumber evidence="2">6.1.1.15</ecNumber>
    </submittedName>
</protein>
<gene>
    <name evidence="2" type="ORF">MB2181_06325</name>
</gene>
<evidence type="ECO:0000256" key="1">
    <source>
        <dbReference type="SAM" id="SignalP"/>
    </source>
</evidence>
<name>A0P812_9PROT</name>
<dbReference type="OrthoDB" id="8532973at2"/>
<keyword evidence="2" id="KW-0436">Ligase</keyword>
<keyword evidence="3" id="KW-1185">Reference proteome</keyword>
<evidence type="ECO:0000313" key="2">
    <source>
        <dbReference type="EMBL" id="EAV47672.1"/>
    </source>
</evidence>
<dbReference type="Proteomes" id="UP000054262">
    <property type="component" value="Unassembled WGS sequence"/>
</dbReference>
<evidence type="ECO:0000313" key="3">
    <source>
        <dbReference type="Proteomes" id="UP000054262"/>
    </source>
</evidence>
<feature type="signal peptide" evidence="1">
    <location>
        <begin position="1"/>
        <end position="20"/>
    </location>
</feature>
<proteinExistence type="predicted"/>
<comment type="caution">
    <text evidence="2">The sequence shown here is derived from an EMBL/GenBank/DDBJ whole genome shotgun (WGS) entry which is preliminary data.</text>
</comment>
<dbReference type="EC" id="6.1.1.15" evidence="2"/>
<dbReference type="EMBL" id="AAUX01000001">
    <property type="protein sequence ID" value="EAV47672.1"/>
    <property type="molecule type" value="Genomic_DNA"/>
</dbReference>
<sequence>MKFKIILFTILGALSHSAFSEILMEAELAVKISLKKKPTTRPQTIAFIGAEKKYYIADGGLAPLGSAYEAPISKSLIHTYDDQGNYLDSTRAGFDNRSIYYNEKTFQLETITYNVSSQAGFAPMTGIFSLSLNDGGLLTGKSGVISNFAPAFGSASTMPTFDAKNNVYYAKQERTNEVFVVDAKDFQLKNTIKLDFKSPGVEHHDVAASFIAFTNKKDAEFILLDVDHKRFLIYDIKGQYKGASRLPAGLKIRSKNHFNGLGYSNELFFIYIDSENEFGTYQGYKVLN</sequence>
<keyword evidence="1" id="KW-0732">Signal</keyword>
<feature type="chain" id="PRO_5002628960" evidence="1">
    <location>
        <begin position="21"/>
        <end position="288"/>
    </location>
</feature>
<keyword evidence="2" id="KW-0030">Aminoacyl-tRNA synthetase</keyword>